<comment type="similarity">
    <text evidence="12">Belongs to the papillomaviridae E2 protein family.</text>
</comment>
<dbReference type="InterPro" id="IPR001866">
    <property type="entry name" value="PPV_E2_N"/>
</dbReference>
<sequence>MEPLCSRLDALQEGQMDLIEKDNGNLKDILQYYSLLRTEAMLLYAANERGIGKVGFTVVPKKKACEANAKNCIRLHLAVSSLLNSSYASEPWFLSQVSIELYDTPPKETFKKQGVTVCVVFDDDDKNCMEYTCWKKIYYELLNKTWVCVEGKVCNEGLYFDVEGSRHLYVDFKVEAARYGTGKHWTVLCDGQPITDCTLVSSTCTSPALGDTILPPTGQDQADTGGRQRKRKAQRRGPPPSPPPSPPTPPPPSPTPPPVPPQPPAPRETVYPKGGDFGTTADTASGAAGGPCGGHSDCDCDSGPGKRLRANTAIPCLLIAGGANQVKCLRHKFKVFHKNLYKKCSTTWSWVGDTPRHRICVAFEDPTQRALFLDCVALPQSVTVAPVDLPF</sequence>
<dbReference type="Proteomes" id="UP000153366">
    <property type="component" value="Segment"/>
</dbReference>
<dbReference type="InterPro" id="IPR000427">
    <property type="entry name" value="Papillomavirus_E2_C"/>
</dbReference>
<evidence type="ECO:0000256" key="7">
    <source>
        <dbReference type="ARBA" id="ARBA00022705"/>
    </source>
</evidence>
<evidence type="ECO:0000256" key="1">
    <source>
        <dbReference type="ARBA" id="ARBA00004147"/>
    </source>
</evidence>
<evidence type="ECO:0000256" key="11">
    <source>
        <dbReference type="ARBA" id="ARBA00023163"/>
    </source>
</evidence>
<keyword evidence="5 12" id="KW-0597">Phosphoprotein</keyword>
<keyword evidence="11 12" id="KW-0804">Transcription</keyword>
<dbReference type="InterPro" id="IPR033668">
    <property type="entry name" value="Reg_prot_E2"/>
</dbReference>
<keyword evidence="3 12" id="KW-0678">Repressor</keyword>
<evidence type="ECO:0000256" key="8">
    <source>
        <dbReference type="ARBA" id="ARBA00023015"/>
    </source>
</evidence>
<evidence type="ECO:0000313" key="17">
    <source>
        <dbReference type="Proteomes" id="UP000153366"/>
    </source>
</evidence>
<keyword evidence="8 12" id="KW-0805">Transcription regulation</keyword>
<evidence type="ECO:0000256" key="6">
    <source>
        <dbReference type="ARBA" id="ARBA00022562"/>
    </source>
</evidence>
<dbReference type="GO" id="GO:0003700">
    <property type="term" value="F:DNA-binding transcription factor activity"/>
    <property type="evidence" value="ECO:0007669"/>
    <property type="project" value="UniProtKB-UniRule"/>
</dbReference>
<comment type="caution">
    <text evidence="12">Lacks conserved residue(s) required for the propagation of feature annotation.</text>
</comment>
<dbReference type="Pfam" id="PF00511">
    <property type="entry name" value="PPV_E2_C"/>
    <property type="match status" value="1"/>
</dbReference>
<organism evidence="16 17">
    <name type="scientific">Tursiops truncatus papillomavirus 5</name>
    <dbReference type="NCBI Taxonomy" id="1144381"/>
    <lineage>
        <taxon>Viruses</taxon>
        <taxon>Monodnaviria</taxon>
        <taxon>Shotokuvirae</taxon>
        <taxon>Cossaviricota</taxon>
        <taxon>Papovaviricetes</taxon>
        <taxon>Zurhausenvirales</taxon>
        <taxon>Papillomaviridae</taxon>
        <taxon>Firstpapillomavirinae</taxon>
        <taxon>Omikronpapillomavirus</taxon>
        <taxon>Phocoena spinipinnis papillomavirus</taxon>
    </lineage>
</organism>
<dbReference type="Gene3D" id="2.170.200.10">
    <property type="entry name" value="Papillomavirus E2 early protein domain"/>
    <property type="match status" value="1"/>
</dbReference>
<dbReference type="GO" id="GO:0006275">
    <property type="term" value="P:regulation of DNA replication"/>
    <property type="evidence" value="ECO:0007669"/>
    <property type="project" value="UniProtKB-UniRule"/>
</dbReference>
<feature type="domain" description="Papillomavirus E2 N-terminal" evidence="14">
    <location>
        <begin position="1"/>
        <end position="197"/>
    </location>
</feature>
<dbReference type="InterPro" id="IPR035975">
    <property type="entry name" value="E2/EBNA1_C_sf"/>
</dbReference>
<keyword evidence="10 12" id="KW-0010">Activator</keyword>
<keyword evidence="6 12" id="KW-1048">Host nucleus</keyword>
<evidence type="ECO:0000313" key="16">
    <source>
        <dbReference type="EMBL" id="AFA26576.1"/>
    </source>
</evidence>
<evidence type="ECO:0000256" key="4">
    <source>
        <dbReference type="ARBA" id="ARBA00022518"/>
    </source>
</evidence>
<dbReference type="EMBL" id="JN709470">
    <property type="protein sequence ID" value="AFA26576.1"/>
    <property type="molecule type" value="Genomic_DNA"/>
</dbReference>
<name>H6UYP1_PSPV</name>
<evidence type="ECO:0000256" key="2">
    <source>
        <dbReference type="ARBA" id="ARBA00007794"/>
    </source>
</evidence>
<feature type="compositionally biased region" description="Pro residues" evidence="13">
    <location>
        <begin position="237"/>
        <end position="266"/>
    </location>
</feature>
<evidence type="ECO:0000256" key="9">
    <source>
        <dbReference type="ARBA" id="ARBA00023125"/>
    </source>
</evidence>
<dbReference type="GO" id="GO:0000166">
    <property type="term" value="F:nucleotide binding"/>
    <property type="evidence" value="ECO:0007669"/>
    <property type="project" value="UniProtKB-UniRule"/>
</dbReference>
<dbReference type="InterPro" id="IPR042503">
    <property type="entry name" value="Regulatory_protein_E2_N_1"/>
</dbReference>
<dbReference type="GO" id="GO:0003677">
    <property type="term" value="F:DNA binding"/>
    <property type="evidence" value="ECO:0007669"/>
    <property type="project" value="UniProtKB-UniRule"/>
</dbReference>
<dbReference type="SUPFAM" id="SSF51332">
    <property type="entry name" value="E2 regulatory, transactivation domain"/>
    <property type="match status" value="1"/>
</dbReference>
<accession>H6UYP1</accession>
<evidence type="ECO:0000256" key="5">
    <source>
        <dbReference type="ARBA" id="ARBA00022553"/>
    </source>
</evidence>
<keyword evidence="9 12" id="KW-0238">DNA-binding</keyword>
<proteinExistence type="inferred from homology"/>
<reference evidence="16 17" key="1">
    <citation type="journal article" date="2012" name="Virology">
        <title>Evidence of recombination and positive selection in cetacean papillomaviruses.</title>
        <authorList>
            <person name="Robles-Sikisaka R."/>
            <person name="Rivera R."/>
            <person name="Nollens H.H."/>
            <person name="St Leger J."/>
            <person name="Durden W.N."/>
            <person name="Stolen M."/>
            <person name="Burchell J."/>
            <person name="Wellehan J.F.Jr."/>
        </authorList>
    </citation>
    <scope>NUCLEOTIDE SEQUENCE [LARGE SCALE GENOMIC DNA]</scope>
    <source>
        <strain evidence="16">Tt08-09-5</strain>
    </source>
</reference>
<dbReference type="Gene3D" id="1.10.287.30">
    <property type="entry name" value="E2 (early) protein, N terminal domain, subdomain 1"/>
    <property type="match status" value="1"/>
</dbReference>
<dbReference type="InterPro" id="IPR042504">
    <property type="entry name" value="Regulatory_protein_E2_N_2"/>
</dbReference>
<dbReference type="GO" id="GO:0006351">
    <property type="term" value="P:DNA-templated transcription"/>
    <property type="evidence" value="ECO:0007669"/>
    <property type="project" value="UniProtKB-UniRule"/>
</dbReference>
<evidence type="ECO:0000256" key="10">
    <source>
        <dbReference type="ARBA" id="ARBA00023159"/>
    </source>
</evidence>
<dbReference type="Pfam" id="PF00508">
    <property type="entry name" value="PPV_E2_N"/>
    <property type="match status" value="1"/>
</dbReference>
<dbReference type="GO" id="GO:0006260">
    <property type="term" value="P:DNA replication"/>
    <property type="evidence" value="ECO:0007669"/>
    <property type="project" value="UniProtKB-KW"/>
</dbReference>
<evidence type="ECO:0000256" key="13">
    <source>
        <dbReference type="SAM" id="MobiDB-lite"/>
    </source>
</evidence>
<keyword evidence="4 12" id="KW-0244">Early protein</keyword>
<dbReference type="Gene3D" id="3.30.70.330">
    <property type="match status" value="1"/>
</dbReference>
<comment type="function">
    <text evidence="12">Plays a role in the initiation of viral DNA replication. A dimer of E2 interacts with a dimer of E1 in order to improve specificity of E1 DNA binding activity. Once the complex recognizes and binds DNA at specific sites, the E2 dimer is removed from DNA. E2 also regulates viral transcription through binding to the E2RE response element (5'-ACCNNNNNNGGT-3') present in multiple copies in the regulatory regions of the viral genome. Activates or represses transcription depending on E2RE's position with regards to proximal promoter elements including the TATA-box. Repression occurs by sterically hindering the assembly of the transcription initiation complex.</text>
</comment>
<evidence type="ECO:0000259" key="15">
    <source>
        <dbReference type="Pfam" id="PF00511"/>
    </source>
</evidence>
<comment type="subcellular location">
    <subcellularLocation>
        <location evidence="1 12">Host nucleus</location>
    </subcellularLocation>
</comment>
<dbReference type="GO" id="GO:0039693">
    <property type="term" value="P:viral DNA genome replication"/>
    <property type="evidence" value="ECO:0007669"/>
    <property type="project" value="UniProtKB-UniRule"/>
</dbReference>
<dbReference type="SUPFAM" id="SSF54957">
    <property type="entry name" value="Viral DNA-binding domain"/>
    <property type="match status" value="1"/>
</dbReference>
<feature type="region of interest" description="DNA-binding domain" evidence="12">
    <location>
        <begin position="314"/>
        <end position="391"/>
    </location>
</feature>
<dbReference type="HAMAP" id="MF_04001">
    <property type="entry name" value="PPV_E2"/>
    <property type="match status" value="1"/>
</dbReference>
<comment type="PTM">
    <text evidence="12">Phosphorylated.</text>
</comment>
<evidence type="ECO:0000259" key="14">
    <source>
        <dbReference type="Pfam" id="PF00508"/>
    </source>
</evidence>
<protein>
    <recommendedName>
        <fullName evidence="12">Regulatory protein E2</fullName>
    </recommendedName>
</protein>
<dbReference type="InterPro" id="IPR012677">
    <property type="entry name" value="Nucleotide-bd_a/b_plait_sf"/>
</dbReference>
<evidence type="ECO:0000256" key="3">
    <source>
        <dbReference type="ARBA" id="ARBA00022491"/>
    </source>
</evidence>
<dbReference type="GO" id="GO:0042025">
    <property type="term" value="C:host cell nucleus"/>
    <property type="evidence" value="ECO:0007669"/>
    <property type="project" value="UniProtKB-SubCell"/>
</dbReference>
<evidence type="ECO:0000256" key="12">
    <source>
        <dbReference type="HAMAP-Rule" id="MF_04001"/>
    </source>
</evidence>
<dbReference type="InterPro" id="IPR036050">
    <property type="entry name" value="Regulatory_protein_E2_N"/>
</dbReference>
<feature type="region of interest" description="Disordered" evidence="13">
    <location>
        <begin position="208"/>
        <end position="288"/>
    </location>
</feature>
<gene>
    <name evidence="12 16" type="primary">E2</name>
</gene>
<keyword evidence="7 12" id="KW-0235">DNA replication</keyword>
<feature type="domain" description="Papillomavirus E2 C-terminal" evidence="15">
    <location>
        <begin position="315"/>
        <end position="387"/>
    </location>
</feature>
<comment type="subunit">
    <text evidence="12">Binds DNA as homodimer. Interacts with protein E1; this interaction greatly increases E1 DNA-binding activity. Interacts with protein L1; this interaction enhances E2-dependent replication and transcription activation. Interacts with protein L2; this interaction inhibits E2 transcriptional activity but not DNA replication function E2. Interacts with protein E7; this interaction inhibits E7 oncogenic activity. Interacts with host TAF1; this interaction modulates E2-dependent transcriptional regulation. Interacts with host BRD4; this interaction mediates E2 transcriptional activation function. Additionally, the interaction with host BRD4 on mitotic chromosomes mediates tethering of the viral genome. Interacts with host TOPBP1; this interaction is required for optimal viral DNA replication.</text>
</comment>
<comment type="similarity">
    <text evidence="2">Belongs to the papillomaviridae E8^E2C protein family.</text>
</comment>